<dbReference type="InterPro" id="IPR014044">
    <property type="entry name" value="CAP_dom"/>
</dbReference>
<name>A0A919KJI0_9XANT</name>
<dbReference type="RefSeq" id="WP_434029593.1">
    <property type="nucleotide sequence ID" value="NZ_BNBA01000022.1"/>
</dbReference>
<feature type="signal peptide" evidence="1">
    <location>
        <begin position="1"/>
        <end position="23"/>
    </location>
</feature>
<evidence type="ECO:0000259" key="2">
    <source>
        <dbReference type="Pfam" id="PF00188"/>
    </source>
</evidence>
<accession>A0A919KJI0</accession>
<gene>
    <name evidence="3" type="ORF">GCM10009090_26760</name>
</gene>
<evidence type="ECO:0000313" key="4">
    <source>
        <dbReference type="Proteomes" id="UP000623958"/>
    </source>
</evidence>
<proteinExistence type="predicted"/>
<comment type="caution">
    <text evidence="3">The sequence shown here is derived from an EMBL/GenBank/DDBJ whole genome shotgun (WGS) entry which is preliminary data.</text>
</comment>
<evidence type="ECO:0000256" key="1">
    <source>
        <dbReference type="SAM" id="SignalP"/>
    </source>
</evidence>
<reference evidence="3" key="2">
    <citation type="submission" date="2020-09" db="EMBL/GenBank/DDBJ databases">
        <authorList>
            <person name="Sun Q."/>
            <person name="Ohkuma M."/>
        </authorList>
    </citation>
    <scope>NUCLEOTIDE SEQUENCE</scope>
    <source>
        <strain evidence="3">JCM 13306</strain>
    </source>
</reference>
<dbReference type="Proteomes" id="UP000623958">
    <property type="component" value="Unassembled WGS sequence"/>
</dbReference>
<evidence type="ECO:0000313" key="3">
    <source>
        <dbReference type="EMBL" id="GHH56649.1"/>
    </source>
</evidence>
<feature type="chain" id="PRO_5037389164" description="SCP domain-containing protein" evidence="1">
    <location>
        <begin position="24"/>
        <end position="311"/>
    </location>
</feature>
<organism evidence="3 4">
    <name type="scientific">Xanthomonas boreopolis</name>
    <dbReference type="NCBI Taxonomy" id="86183"/>
    <lineage>
        <taxon>Bacteria</taxon>
        <taxon>Pseudomonadati</taxon>
        <taxon>Pseudomonadota</taxon>
        <taxon>Gammaproteobacteria</taxon>
        <taxon>Lysobacterales</taxon>
        <taxon>Lysobacteraceae</taxon>
        <taxon>Xanthomonas</taxon>
    </lineage>
</organism>
<sequence length="311" mass="33793">MYRHVFVRLPLLSASFLISPLQAAVPAAIALPYQVRPDIPTCEPGRLSEATRQRVLDLVNQLRTLHGLAPVAYAPQLQAQADAAALVMAANGALSHMPAPDWRCASPLAQQGARTSLLYGGAVSPLPAMGSADDIVARWLSDTNNLVADGLGHRRWLLDPFLREVAFAWVAGPLANGMQSGAAALRLERGSNAEPLREGGEVVAWPVGDYPGRYFDPNAWLSFSLLVDPSRPGGANHEVDYRQARVQVRDPDGNVLPLLALRYDNEYYGLPNNLQFRVAGLRPGIRYDVVVDGVGVAGELREFRYGFRVVP</sequence>
<dbReference type="Pfam" id="PF00188">
    <property type="entry name" value="CAP"/>
    <property type="match status" value="1"/>
</dbReference>
<dbReference type="InterPro" id="IPR035940">
    <property type="entry name" value="CAP_sf"/>
</dbReference>
<dbReference type="Gene3D" id="3.40.33.10">
    <property type="entry name" value="CAP"/>
    <property type="match status" value="1"/>
</dbReference>
<dbReference type="EMBL" id="BNBA01000022">
    <property type="protein sequence ID" value="GHH56649.1"/>
    <property type="molecule type" value="Genomic_DNA"/>
</dbReference>
<feature type="domain" description="SCP" evidence="2">
    <location>
        <begin position="56"/>
        <end position="170"/>
    </location>
</feature>
<dbReference type="AlphaFoldDB" id="A0A919KJI0"/>
<reference evidence="3" key="1">
    <citation type="journal article" date="2014" name="Int. J. Syst. Evol. Microbiol.">
        <title>Complete genome sequence of Corynebacterium casei LMG S-19264T (=DSM 44701T), isolated from a smear-ripened cheese.</title>
        <authorList>
            <consortium name="US DOE Joint Genome Institute (JGI-PGF)"/>
            <person name="Walter F."/>
            <person name="Albersmeier A."/>
            <person name="Kalinowski J."/>
            <person name="Ruckert C."/>
        </authorList>
    </citation>
    <scope>NUCLEOTIDE SEQUENCE</scope>
    <source>
        <strain evidence="3">JCM 13306</strain>
    </source>
</reference>
<keyword evidence="1" id="KW-0732">Signal</keyword>
<keyword evidence="4" id="KW-1185">Reference proteome</keyword>
<dbReference type="SUPFAM" id="SSF55797">
    <property type="entry name" value="PR-1-like"/>
    <property type="match status" value="1"/>
</dbReference>
<protein>
    <recommendedName>
        <fullName evidence="2">SCP domain-containing protein</fullName>
    </recommendedName>
</protein>